<dbReference type="EMBL" id="CZRL01000102">
    <property type="protein sequence ID" value="CUS54091.1"/>
    <property type="molecule type" value="Genomic_DNA"/>
</dbReference>
<name>A0A160TWN6_9ZZZZ</name>
<dbReference type="Pfam" id="PF03966">
    <property type="entry name" value="Trm112p"/>
    <property type="match status" value="1"/>
</dbReference>
<reference evidence="1" key="1">
    <citation type="submission" date="2015-10" db="EMBL/GenBank/DDBJ databases">
        <authorList>
            <person name="Gilbert D.G."/>
        </authorList>
    </citation>
    <scope>NUCLEOTIDE SEQUENCE</scope>
</reference>
<dbReference type="InterPro" id="IPR005651">
    <property type="entry name" value="Trm112-like"/>
</dbReference>
<accession>A0A160TWN6</accession>
<gene>
    <name evidence="1" type="ORF">MGWOODY_XGa164</name>
</gene>
<dbReference type="AlphaFoldDB" id="A0A160TWN6"/>
<proteinExistence type="predicted"/>
<organism evidence="1">
    <name type="scientific">hydrothermal vent metagenome</name>
    <dbReference type="NCBI Taxonomy" id="652676"/>
    <lineage>
        <taxon>unclassified sequences</taxon>
        <taxon>metagenomes</taxon>
        <taxon>ecological metagenomes</taxon>
    </lineage>
</organism>
<evidence type="ECO:0000313" key="1">
    <source>
        <dbReference type="EMBL" id="CUS54091.1"/>
    </source>
</evidence>
<dbReference type="Gene3D" id="2.20.25.10">
    <property type="match status" value="1"/>
</dbReference>
<dbReference type="SUPFAM" id="SSF158997">
    <property type="entry name" value="Trm112p-like"/>
    <property type="match status" value="1"/>
</dbReference>
<sequence>MPIDRKLLEILRCPVTKQQVFPLTKQQLTAINQSIAAGDLVHVDGSAIDSPLEEGLVTENKNRVYRIEQDIPVMLEDESILTDQVEGF</sequence>
<protein>
    <submittedName>
        <fullName evidence="1">FIG002473: Protein YcaR in KDO2-Lipid A biosynthesis cluster</fullName>
    </submittedName>
</protein>